<evidence type="ECO:0000313" key="1">
    <source>
        <dbReference type="EMBL" id="KAI3793652.1"/>
    </source>
</evidence>
<reference evidence="1 2" key="2">
    <citation type="journal article" date="2022" name="Mol. Ecol. Resour.">
        <title>The genomes of chicory, endive, great burdock and yacon provide insights into Asteraceae paleo-polyploidization history and plant inulin production.</title>
        <authorList>
            <person name="Fan W."/>
            <person name="Wang S."/>
            <person name="Wang H."/>
            <person name="Wang A."/>
            <person name="Jiang F."/>
            <person name="Liu H."/>
            <person name="Zhao H."/>
            <person name="Xu D."/>
            <person name="Zhang Y."/>
        </authorList>
    </citation>
    <scope>NUCLEOTIDE SEQUENCE [LARGE SCALE GENOMIC DNA]</scope>
    <source>
        <strain evidence="2">cv. Yunnan</strain>
        <tissue evidence="1">Leaves</tissue>
    </source>
</reference>
<organism evidence="1 2">
    <name type="scientific">Smallanthus sonchifolius</name>
    <dbReference type="NCBI Taxonomy" id="185202"/>
    <lineage>
        <taxon>Eukaryota</taxon>
        <taxon>Viridiplantae</taxon>
        <taxon>Streptophyta</taxon>
        <taxon>Embryophyta</taxon>
        <taxon>Tracheophyta</taxon>
        <taxon>Spermatophyta</taxon>
        <taxon>Magnoliopsida</taxon>
        <taxon>eudicotyledons</taxon>
        <taxon>Gunneridae</taxon>
        <taxon>Pentapetalae</taxon>
        <taxon>asterids</taxon>
        <taxon>campanulids</taxon>
        <taxon>Asterales</taxon>
        <taxon>Asteraceae</taxon>
        <taxon>Asteroideae</taxon>
        <taxon>Heliantheae alliance</taxon>
        <taxon>Millerieae</taxon>
        <taxon>Smallanthus</taxon>
    </lineage>
</organism>
<gene>
    <name evidence="1" type="ORF">L1987_36272</name>
</gene>
<evidence type="ECO:0000313" key="2">
    <source>
        <dbReference type="Proteomes" id="UP001056120"/>
    </source>
</evidence>
<dbReference type="Proteomes" id="UP001056120">
    <property type="component" value="Linkage Group LG12"/>
</dbReference>
<dbReference type="EMBL" id="CM042029">
    <property type="protein sequence ID" value="KAI3793652.1"/>
    <property type="molecule type" value="Genomic_DNA"/>
</dbReference>
<name>A0ACB9HDL0_9ASTR</name>
<accession>A0ACB9HDL0</accession>
<proteinExistence type="predicted"/>
<protein>
    <submittedName>
        <fullName evidence="1">Uncharacterized protein</fullName>
    </submittedName>
</protein>
<comment type="caution">
    <text evidence="1">The sequence shown here is derived from an EMBL/GenBank/DDBJ whole genome shotgun (WGS) entry which is preliminary data.</text>
</comment>
<keyword evidence="2" id="KW-1185">Reference proteome</keyword>
<sequence>MESSMHGGTHSKGSLKCAWVCEDQISKKVPADIEPRISNAKTVIWGCSRILGEFLVEDLLVIFFYIFFVMGLARKEICADVGYTRKSQTSHLFTLVFMGLFLLCCCFLTLCLSLSLSLFKKLSISKNGSTQSPALIPSPKTCFLCVHLVKFEKLTRRWILRTTDVMLDLNLSVDQSDLILKHMEDNSGGGGQLEYSCCTSNSSVVNMETSSNAGDDEHSYSCPDLTYSFDILKPSNREDDREFRSEIAVTKQLFPDIDRDDGLCQKQLLYDAAGSAVTAVAEREFTISQQQHQQHKQPVRKGRRGPRPQSSQYRGVTFYRRTGRWESHIWDCGKQVYLGGFDTAHAAARVYDRAAIKFRGLDADINFNISDYKEDLKQIKNMTKEEFVHILRRQSTGFSRGSSKYRGVTLHKCGRWEARMGQFLGKKYVYLGLFDSEIEAARAYDKAAIKCNGREAVTNFDPNSYDEDLSPKTENGAFGQSIDLNLSIGNKANDTFGSLHQINRLLGGMSEDRRTRIEHPAHMTMTLATPMPQATSSLFPVYQGTATGKSMEPEPNWAWQVQGQYATPLFSAVAASSGFCNSTNAASSSLPPPAADTHHQPPFLNHYNPSIAL</sequence>
<reference evidence="2" key="1">
    <citation type="journal article" date="2022" name="Mol. Ecol. Resour.">
        <title>The genomes of chicory, endive, great burdock and yacon provide insights into Asteraceae palaeo-polyploidization history and plant inulin production.</title>
        <authorList>
            <person name="Fan W."/>
            <person name="Wang S."/>
            <person name="Wang H."/>
            <person name="Wang A."/>
            <person name="Jiang F."/>
            <person name="Liu H."/>
            <person name="Zhao H."/>
            <person name="Xu D."/>
            <person name="Zhang Y."/>
        </authorList>
    </citation>
    <scope>NUCLEOTIDE SEQUENCE [LARGE SCALE GENOMIC DNA]</scope>
    <source>
        <strain evidence="2">cv. Yunnan</strain>
    </source>
</reference>